<evidence type="ECO:0000313" key="1">
    <source>
        <dbReference type="EMBL" id="NOU75673.1"/>
    </source>
</evidence>
<sequence length="65" mass="7572">MPIDFSDIRIGIQNKMHTSIGFFQWNLLLGLEIRDSIGINPMELTFRPPNPYFHWINPMEAAGRL</sequence>
<protein>
    <submittedName>
        <fullName evidence="1">Uncharacterized protein</fullName>
    </submittedName>
</protein>
<dbReference type="RefSeq" id="WP_171647537.1">
    <property type="nucleotide sequence ID" value="NZ_WHOA01000220.1"/>
</dbReference>
<accession>A0ABX1Y475</accession>
<dbReference type="Proteomes" id="UP000616779">
    <property type="component" value="Unassembled WGS sequence"/>
</dbReference>
<reference evidence="1 2" key="1">
    <citation type="submission" date="2019-10" db="EMBL/GenBank/DDBJ databases">
        <title>Description of Paenibacillus terrestris sp. nov.</title>
        <authorList>
            <person name="Carlier A."/>
            <person name="Qi S."/>
        </authorList>
    </citation>
    <scope>NUCLEOTIDE SEQUENCE [LARGE SCALE GENOMIC DNA]</scope>
    <source>
        <strain evidence="1 2">LMG 31458</strain>
    </source>
</reference>
<organism evidence="1 2">
    <name type="scientific">Paenibacillus phytorum</name>
    <dbReference type="NCBI Taxonomy" id="2654977"/>
    <lineage>
        <taxon>Bacteria</taxon>
        <taxon>Bacillati</taxon>
        <taxon>Bacillota</taxon>
        <taxon>Bacilli</taxon>
        <taxon>Bacillales</taxon>
        <taxon>Paenibacillaceae</taxon>
        <taxon>Paenibacillus</taxon>
    </lineage>
</organism>
<gene>
    <name evidence="1" type="ORF">GC098_30595</name>
</gene>
<keyword evidence="2" id="KW-1185">Reference proteome</keyword>
<comment type="caution">
    <text evidence="1">The sequence shown here is derived from an EMBL/GenBank/DDBJ whole genome shotgun (WGS) entry which is preliminary data.</text>
</comment>
<name>A0ABX1Y475_9BACL</name>
<dbReference type="EMBL" id="WHOA01000220">
    <property type="protein sequence ID" value="NOU75673.1"/>
    <property type="molecule type" value="Genomic_DNA"/>
</dbReference>
<proteinExistence type="predicted"/>
<evidence type="ECO:0000313" key="2">
    <source>
        <dbReference type="Proteomes" id="UP000616779"/>
    </source>
</evidence>